<accession>A0A6A4VFS2</accession>
<dbReference type="EMBL" id="VIIS01002051">
    <property type="protein sequence ID" value="KAF0289208.1"/>
    <property type="molecule type" value="Genomic_DNA"/>
</dbReference>
<feature type="region of interest" description="Disordered" evidence="1">
    <location>
        <begin position="126"/>
        <end position="156"/>
    </location>
</feature>
<gene>
    <name evidence="2" type="ORF">FJT64_012480</name>
</gene>
<evidence type="ECO:0000313" key="2">
    <source>
        <dbReference type="EMBL" id="KAF0289208.1"/>
    </source>
</evidence>
<keyword evidence="3" id="KW-1185">Reference proteome</keyword>
<dbReference type="Proteomes" id="UP000440578">
    <property type="component" value="Unassembled WGS sequence"/>
</dbReference>
<evidence type="ECO:0000313" key="3">
    <source>
        <dbReference type="Proteomes" id="UP000440578"/>
    </source>
</evidence>
<comment type="caution">
    <text evidence="2">The sequence shown here is derived from an EMBL/GenBank/DDBJ whole genome shotgun (WGS) entry which is preliminary data.</text>
</comment>
<dbReference type="OrthoDB" id="19923at2759"/>
<name>A0A6A4VFS2_AMPAM</name>
<reference evidence="2 3" key="1">
    <citation type="submission" date="2019-07" db="EMBL/GenBank/DDBJ databases">
        <title>Draft genome assembly of a fouling barnacle, Amphibalanus amphitrite (Darwin, 1854): The first reference genome for Thecostraca.</title>
        <authorList>
            <person name="Kim W."/>
        </authorList>
    </citation>
    <scope>NUCLEOTIDE SEQUENCE [LARGE SCALE GENOMIC DNA]</scope>
    <source>
        <strain evidence="2">SNU_AA5</strain>
        <tissue evidence="2">Soma without cirri and trophi</tissue>
    </source>
</reference>
<organism evidence="2 3">
    <name type="scientific">Amphibalanus amphitrite</name>
    <name type="common">Striped barnacle</name>
    <name type="synonym">Balanus amphitrite</name>
    <dbReference type="NCBI Taxonomy" id="1232801"/>
    <lineage>
        <taxon>Eukaryota</taxon>
        <taxon>Metazoa</taxon>
        <taxon>Ecdysozoa</taxon>
        <taxon>Arthropoda</taxon>
        <taxon>Crustacea</taxon>
        <taxon>Multicrustacea</taxon>
        <taxon>Cirripedia</taxon>
        <taxon>Thoracica</taxon>
        <taxon>Thoracicalcarea</taxon>
        <taxon>Balanomorpha</taxon>
        <taxon>Balanoidea</taxon>
        <taxon>Balanidae</taxon>
        <taxon>Amphibalaninae</taxon>
        <taxon>Amphibalanus</taxon>
    </lineage>
</organism>
<dbReference type="AlphaFoldDB" id="A0A6A4VFS2"/>
<protein>
    <submittedName>
        <fullName evidence="2">Uncharacterized protein</fullName>
    </submittedName>
</protein>
<sequence>MCCSATISTAEPSPRHVHRLSGPCQCEHCEPSPPVNTSASSGRLTQLSGWWSAAAAAAAEMVFRLGDTEKKAVVAATTLEVPVEEVMLSRAEKSEVLTEDLAASERRVENLRASCGVIRKRLTESLSGHGSDDDSKRLAIPRTRSDGSGMDISVLA</sequence>
<proteinExistence type="predicted"/>
<evidence type="ECO:0000256" key="1">
    <source>
        <dbReference type="SAM" id="MobiDB-lite"/>
    </source>
</evidence>